<dbReference type="EMBL" id="FNFC01000010">
    <property type="protein sequence ID" value="SDJ83400.1"/>
    <property type="molecule type" value="Genomic_DNA"/>
</dbReference>
<keyword evidence="1" id="KW-0812">Transmembrane</keyword>
<organism evidence="2 3">
    <name type="scientific">Halovenus aranensis</name>
    <dbReference type="NCBI Taxonomy" id="890420"/>
    <lineage>
        <taxon>Archaea</taxon>
        <taxon>Methanobacteriati</taxon>
        <taxon>Methanobacteriota</taxon>
        <taxon>Stenosarchaea group</taxon>
        <taxon>Halobacteria</taxon>
        <taxon>Halobacteriales</taxon>
        <taxon>Haloarculaceae</taxon>
        <taxon>Halovenus</taxon>
    </lineage>
</organism>
<evidence type="ECO:0000256" key="1">
    <source>
        <dbReference type="SAM" id="Phobius"/>
    </source>
</evidence>
<evidence type="ECO:0000313" key="2">
    <source>
        <dbReference type="EMBL" id="SDJ83400.1"/>
    </source>
</evidence>
<dbReference type="STRING" id="890420.SAMN05216226_11019"/>
<dbReference type="Proteomes" id="UP000198856">
    <property type="component" value="Unassembled WGS sequence"/>
</dbReference>
<name>A0A1G8X0X0_9EURY</name>
<protein>
    <submittedName>
        <fullName evidence="2">Uncharacterized protein</fullName>
    </submittedName>
</protein>
<feature type="transmembrane region" description="Helical" evidence="1">
    <location>
        <begin position="12"/>
        <end position="32"/>
    </location>
</feature>
<evidence type="ECO:0000313" key="3">
    <source>
        <dbReference type="Proteomes" id="UP000198856"/>
    </source>
</evidence>
<keyword evidence="1" id="KW-0472">Membrane</keyword>
<proteinExistence type="predicted"/>
<keyword evidence="1" id="KW-1133">Transmembrane helix</keyword>
<dbReference type="AlphaFoldDB" id="A0A1G8X0X0"/>
<sequence length="110" mass="11474">MCLTRRRQSVSLESIAVAAVVIALGAAMRLFGLPWLVSGMEPLVAPEVATEFLGDFLLAVGSVLVTLGLVDELVAVPEVVWLAFGLAVVLSVAATPKLAGVYVRVRAGEV</sequence>
<keyword evidence="3" id="KW-1185">Reference proteome</keyword>
<feature type="transmembrane region" description="Helical" evidence="1">
    <location>
        <begin position="79"/>
        <end position="103"/>
    </location>
</feature>
<reference evidence="2 3" key="1">
    <citation type="submission" date="2016-10" db="EMBL/GenBank/DDBJ databases">
        <authorList>
            <person name="de Groot N.N."/>
        </authorList>
    </citation>
    <scope>NUCLEOTIDE SEQUENCE [LARGE SCALE GENOMIC DNA]</scope>
    <source>
        <strain evidence="2 3">IBRC-M10015</strain>
    </source>
</reference>
<gene>
    <name evidence="2" type="ORF">SAMN05216226_11019</name>
</gene>
<accession>A0A1G8X0X0</accession>